<evidence type="ECO:0000313" key="2">
    <source>
        <dbReference type="EMBL" id="KAJ8039355.1"/>
    </source>
</evidence>
<dbReference type="Pfam" id="PF07686">
    <property type="entry name" value="V-set"/>
    <property type="match status" value="1"/>
</dbReference>
<dbReference type="Gene3D" id="2.60.40.10">
    <property type="entry name" value="Immunoglobulins"/>
    <property type="match status" value="1"/>
</dbReference>
<reference evidence="2" key="1">
    <citation type="submission" date="2021-10" db="EMBL/GenBank/DDBJ databases">
        <title>Tropical sea cucumber genome reveals ecological adaptation and Cuvierian tubules defense mechanism.</title>
        <authorList>
            <person name="Chen T."/>
        </authorList>
    </citation>
    <scope>NUCLEOTIDE SEQUENCE</scope>
    <source>
        <strain evidence="2">Nanhai2018</strain>
        <tissue evidence="2">Muscle</tissue>
    </source>
</reference>
<dbReference type="SUPFAM" id="SSF48726">
    <property type="entry name" value="Immunoglobulin"/>
    <property type="match status" value="1"/>
</dbReference>
<feature type="domain" description="Immunoglobulin V-set" evidence="1">
    <location>
        <begin position="4"/>
        <end position="91"/>
    </location>
</feature>
<gene>
    <name evidence="2" type="ORF">HOLleu_17041</name>
</gene>
<evidence type="ECO:0000259" key="1">
    <source>
        <dbReference type="Pfam" id="PF07686"/>
    </source>
</evidence>
<proteinExistence type="predicted"/>
<dbReference type="InterPro" id="IPR013783">
    <property type="entry name" value="Ig-like_fold"/>
</dbReference>
<dbReference type="InterPro" id="IPR013106">
    <property type="entry name" value="Ig_V-set"/>
</dbReference>
<accession>A0A9Q1C6L2</accession>
<comment type="caution">
    <text evidence="2">The sequence shown here is derived from an EMBL/GenBank/DDBJ whole genome shotgun (WGS) entry which is preliminary data.</text>
</comment>
<name>A0A9Q1C6L2_HOLLE</name>
<evidence type="ECO:0000313" key="3">
    <source>
        <dbReference type="Proteomes" id="UP001152320"/>
    </source>
</evidence>
<dbReference type="EMBL" id="JAIZAY010000007">
    <property type="protein sequence ID" value="KAJ8039355.1"/>
    <property type="molecule type" value="Genomic_DNA"/>
</dbReference>
<organism evidence="2 3">
    <name type="scientific">Holothuria leucospilota</name>
    <name type="common">Black long sea cucumber</name>
    <name type="synonym">Mertensiothuria leucospilota</name>
    <dbReference type="NCBI Taxonomy" id="206669"/>
    <lineage>
        <taxon>Eukaryota</taxon>
        <taxon>Metazoa</taxon>
        <taxon>Echinodermata</taxon>
        <taxon>Eleutherozoa</taxon>
        <taxon>Echinozoa</taxon>
        <taxon>Holothuroidea</taxon>
        <taxon>Aspidochirotacea</taxon>
        <taxon>Aspidochirotida</taxon>
        <taxon>Holothuriidae</taxon>
        <taxon>Holothuria</taxon>
    </lineage>
</organism>
<dbReference type="Proteomes" id="UP001152320">
    <property type="component" value="Chromosome 7"/>
</dbReference>
<protein>
    <recommendedName>
        <fullName evidence="1">Immunoglobulin V-set domain-containing protein</fullName>
    </recommendedName>
</protein>
<dbReference type="InterPro" id="IPR036179">
    <property type="entry name" value="Ig-like_dom_sf"/>
</dbReference>
<dbReference type="OrthoDB" id="10213808at2759"/>
<sequence>MDCPAKVYVELGKDGIINCQILNNGDVYWYKGNSTKTSPIVRLENGQKKISQESGRYDIDEEGSLIIKKIEEQNYGFYSVVNFHANDKHETDQIKVEIAVKPQTCPVIAGCNDCNQCVLSEPKEGNISCSITGIRPLVHLSIVIDSRSNVQVTRSVSKETYDPMTDTWNTTATIEYSESYDCTSLLQLRCVTENEDPLQFSDSVANITSGNFLKFCTVTSGVRFLLGALRGWKFLWGGGVPFTI</sequence>
<dbReference type="AlphaFoldDB" id="A0A9Q1C6L2"/>
<keyword evidence="3" id="KW-1185">Reference proteome</keyword>